<dbReference type="PROSITE" id="PS00284">
    <property type="entry name" value="SERPIN"/>
    <property type="match status" value="1"/>
</dbReference>
<dbReference type="AlphaFoldDB" id="A6JEP1"/>
<dbReference type="EMBL" id="CH473982">
    <property type="protein sequence ID" value="EDL81786.1"/>
    <property type="molecule type" value="Genomic_DNA"/>
</dbReference>
<dbReference type="GO" id="GO:0004867">
    <property type="term" value="F:serine-type endopeptidase inhibitor activity"/>
    <property type="evidence" value="ECO:0007669"/>
    <property type="project" value="InterPro"/>
</dbReference>
<evidence type="ECO:0000256" key="1">
    <source>
        <dbReference type="RuleBase" id="RU000411"/>
    </source>
</evidence>
<evidence type="ECO:0000313" key="4">
    <source>
        <dbReference type="EMBL" id="EDL81785.1"/>
    </source>
</evidence>
<protein>
    <submittedName>
        <fullName evidence="4">RCG21015, isoform CRA_a</fullName>
    </submittedName>
</protein>
<dbReference type="Gene3D" id="3.30.497.10">
    <property type="entry name" value="Antithrombin, subunit I, domain 2"/>
    <property type="match status" value="1"/>
</dbReference>
<keyword evidence="2" id="KW-0732">Signal</keyword>
<dbReference type="InterPro" id="IPR042185">
    <property type="entry name" value="Serpin_sf_2"/>
</dbReference>
<dbReference type="FunFam" id="3.30.497.10:FF:000001">
    <property type="entry name" value="Serine protease inhibitor"/>
    <property type="match status" value="1"/>
</dbReference>
<evidence type="ECO:0000256" key="2">
    <source>
        <dbReference type="SAM" id="SignalP"/>
    </source>
</evidence>
<dbReference type="SMR" id="A6JEP1"/>
<dbReference type="PANTHER" id="PTHR11461:SF32">
    <property type="entry name" value="ALPHA-1-ANTITRYPSIN 1-6"/>
    <property type="match status" value="1"/>
</dbReference>
<dbReference type="InterPro" id="IPR036186">
    <property type="entry name" value="Serpin_sf"/>
</dbReference>
<dbReference type="RefSeq" id="NP_001101524.1">
    <property type="nucleotide sequence ID" value="NM_001108054.1"/>
</dbReference>
<comment type="similarity">
    <text evidence="1">Belongs to the serpin family.</text>
</comment>
<reference evidence="4" key="1">
    <citation type="journal article" date="2005" name="Genome Res.">
        <title>Gene and alternative splicing annotation with AIR.</title>
        <authorList>
            <person name="Florea L."/>
            <person name="Di Francesco V."/>
            <person name="Miller J."/>
            <person name="Turner R."/>
            <person name="Yao A."/>
            <person name="Harris M."/>
            <person name="Walenz B."/>
            <person name="Mobarry C."/>
            <person name="Merkulov G.V."/>
            <person name="Charlab R."/>
            <person name="Dew I."/>
            <person name="Deng Z."/>
            <person name="Istrail S."/>
            <person name="Li P."/>
            <person name="Sutton G."/>
        </authorList>
    </citation>
    <scope>NUCLEOTIDE SEQUENCE</scope>
    <source>
        <strain evidence="4">BN</strain>
    </source>
</reference>
<gene>
    <name evidence="5" type="primary">Serpina1f</name>
    <name evidence="4" type="ORF">rCG_21015</name>
</gene>
<dbReference type="Pfam" id="PF00079">
    <property type="entry name" value="Serpin"/>
    <property type="match status" value="1"/>
</dbReference>
<feature type="domain" description="Serpin" evidence="3">
    <location>
        <begin position="53"/>
        <end position="410"/>
    </location>
</feature>
<sequence>MTAPFFSRGLLLLVGLCCLLPITKTKYEDLYEDPNIDPFQCRKVALTISNISITLFKEMAQLSVNGNILFSPIRVIAAISMLSLGAKGNESKRILEILRLNKTGLPEAEIHKCFRYLLRAIHQPEQLSPLKSGSGVFIHQDLTPVDKFVEGVKNLYHSDIVSINFTDCRRAKTQINNYMMTKSNKEIKNIVKNLENDTYMAVVNYIIWNAKINSDFGCRSVKQKDYHLEQGMTIKVPMIHIVDLNHLFRVEDLSSTVLVFTLLASNFTTYFIIPDIGQMQKVEQRLTYPHFRRMRRQSNLRMVNLETPELSLSETHDVESMMNLLGITYVFNNDANSSAVMNDTLQKSFKMVSKVKLTIDDKGSKPGRSTCFKNDGSVDVGYVQFNRPFLIFIKDPTNDVPLFLGRVVNPKH</sequence>
<dbReference type="Gene3D" id="2.30.39.10">
    <property type="entry name" value="Alpha-1-antitrypsin, domain 1"/>
    <property type="match status" value="1"/>
</dbReference>
<evidence type="ECO:0000259" key="3">
    <source>
        <dbReference type="SMART" id="SM00093"/>
    </source>
</evidence>
<dbReference type="InterPro" id="IPR000215">
    <property type="entry name" value="Serpin_fam"/>
</dbReference>
<dbReference type="OrthoDB" id="9613715at2759"/>
<dbReference type="RGD" id="1307899">
    <property type="gene designation" value="Serpina1f"/>
</dbReference>
<dbReference type="InterPro" id="IPR023795">
    <property type="entry name" value="Serpin_CS"/>
</dbReference>
<feature type="signal peptide" evidence="2">
    <location>
        <begin position="1"/>
        <end position="25"/>
    </location>
</feature>
<name>A6JEP1_RAT</name>
<organism evidence="4">
    <name type="scientific">Rattus norvegicus</name>
    <name type="common">Rat</name>
    <dbReference type="NCBI Taxonomy" id="10116"/>
    <lineage>
        <taxon>Eukaryota</taxon>
        <taxon>Metazoa</taxon>
        <taxon>Chordata</taxon>
        <taxon>Craniata</taxon>
        <taxon>Vertebrata</taxon>
        <taxon>Euteleostomi</taxon>
        <taxon>Mammalia</taxon>
        <taxon>Eutheria</taxon>
        <taxon>Euarchontoglires</taxon>
        <taxon>Glires</taxon>
        <taxon>Rodentia</taxon>
        <taxon>Myomorpha</taxon>
        <taxon>Muroidea</taxon>
        <taxon>Muridae</taxon>
        <taxon>Murinae</taxon>
        <taxon>Rattus</taxon>
    </lineage>
</organism>
<dbReference type="PANTHER" id="PTHR11461">
    <property type="entry name" value="SERINE PROTEASE INHIBITOR, SERPIN"/>
    <property type="match status" value="1"/>
</dbReference>
<dbReference type="GO" id="GO:0005615">
    <property type="term" value="C:extracellular space"/>
    <property type="evidence" value="ECO:0007669"/>
    <property type="project" value="InterPro"/>
</dbReference>
<reference evidence="4" key="2">
    <citation type="submission" date="2005-07" db="EMBL/GenBank/DDBJ databases">
        <authorList>
            <person name="Mural R.J."/>
            <person name="Li P.W."/>
            <person name="Adams M.D."/>
            <person name="Amanatides P.G."/>
            <person name="Baden-Tillson H."/>
            <person name="Barnstead M."/>
            <person name="Chin S.H."/>
            <person name="Dew I."/>
            <person name="Evans C.A."/>
            <person name="Ferriera S."/>
            <person name="Flanigan M."/>
            <person name="Fosler C."/>
            <person name="Glodek A."/>
            <person name="Gu Z."/>
            <person name="Holt R.A."/>
            <person name="Jennings D."/>
            <person name="Kraft C.L."/>
            <person name="Lu F."/>
            <person name="Nguyen T."/>
            <person name="Nusskern D.R."/>
            <person name="Pfannkoch C.M."/>
            <person name="Sitter C."/>
            <person name="Sutton G.G."/>
            <person name="Venter J.C."/>
            <person name="Wang Z."/>
            <person name="Woodage T."/>
            <person name="Zheng X.H."/>
            <person name="Zhong F."/>
        </authorList>
    </citation>
    <scope>NUCLEOTIDE SEQUENCE</scope>
    <source>
        <strain evidence="4">BN</strain>
    </source>
</reference>
<dbReference type="Proteomes" id="UP000234681">
    <property type="component" value="Chromosome 6"/>
</dbReference>
<dbReference type="InterPro" id="IPR023796">
    <property type="entry name" value="Serpin_dom"/>
</dbReference>
<dbReference type="EMBL" id="CH473982">
    <property type="protein sequence ID" value="EDL81785.1"/>
    <property type="molecule type" value="Genomic_DNA"/>
</dbReference>
<feature type="chain" id="PRO_5044728606" evidence="2">
    <location>
        <begin position="26"/>
        <end position="412"/>
    </location>
</feature>
<dbReference type="SMART" id="SM00093">
    <property type="entry name" value="SERPIN"/>
    <property type="match status" value="1"/>
</dbReference>
<dbReference type="GeneID" id="314406"/>
<accession>A6JEP1</accession>
<dbReference type="SUPFAM" id="SSF56574">
    <property type="entry name" value="Serpins"/>
    <property type="match status" value="1"/>
</dbReference>
<dbReference type="AGR" id="RGD:1307899"/>
<dbReference type="OMA" id="TIEASWE"/>
<dbReference type="CTD" id="68348"/>
<proteinExistence type="inferred from homology"/>
<dbReference type="KEGG" id="rno:314406"/>
<dbReference type="InterPro" id="IPR042178">
    <property type="entry name" value="Serpin_sf_1"/>
</dbReference>
<evidence type="ECO:0000313" key="5">
    <source>
        <dbReference type="RGD" id="1307899"/>
    </source>
</evidence>